<evidence type="ECO:0000313" key="3">
    <source>
        <dbReference type="Proteomes" id="UP001386955"/>
    </source>
</evidence>
<keyword evidence="1" id="KW-1133">Transmembrane helix</keyword>
<organism evidence="2 3">
    <name type="scientific">Psophocarpus tetragonolobus</name>
    <name type="common">Winged bean</name>
    <name type="synonym">Dolichos tetragonolobus</name>
    <dbReference type="NCBI Taxonomy" id="3891"/>
    <lineage>
        <taxon>Eukaryota</taxon>
        <taxon>Viridiplantae</taxon>
        <taxon>Streptophyta</taxon>
        <taxon>Embryophyta</taxon>
        <taxon>Tracheophyta</taxon>
        <taxon>Spermatophyta</taxon>
        <taxon>Magnoliopsida</taxon>
        <taxon>eudicotyledons</taxon>
        <taxon>Gunneridae</taxon>
        <taxon>Pentapetalae</taxon>
        <taxon>rosids</taxon>
        <taxon>fabids</taxon>
        <taxon>Fabales</taxon>
        <taxon>Fabaceae</taxon>
        <taxon>Papilionoideae</taxon>
        <taxon>50 kb inversion clade</taxon>
        <taxon>NPAAA clade</taxon>
        <taxon>indigoferoid/millettioid clade</taxon>
        <taxon>Phaseoleae</taxon>
        <taxon>Psophocarpus</taxon>
    </lineage>
</organism>
<name>A0AAN9SUR8_PSOTE</name>
<dbReference type="AlphaFoldDB" id="A0AAN9SUR8"/>
<reference evidence="2 3" key="1">
    <citation type="submission" date="2024-01" db="EMBL/GenBank/DDBJ databases">
        <title>The genomes of 5 underutilized Papilionoideae crops provide insights into root nodulation and disease resistanc.</title>
        <authorList>
            <person name="Jiang F."/>
        </authorList>
    </citation>
    <scope>NUCLEOTIDE SEQUENCE [LARGE SCALE GENOMIC DNA]</scope>
    <source>
        <strain evidence="2">DUOXIRENSHENG_FW03</strain>
        <tissue evidence="2">Leaves</tissue>
    </source>
</reference>
<accession>A0AAN9SUR8</accession>
<keyword evidence="1" id="KW-0812">Transmembrane</keyword>
<sequence>MIYFSMVSTYPHSYIILIVYVFMLFCIHIYIYLLRLFRRSPFNTFSIIFFQFIYRFINIILLVLMMFFRMYCYSDIKRKLYYICKLKTVERSEHCPMTSLCSGRMVVRIHPDLQ</sequence>
<dbReference type="Proteomes" id="UP001386955">
    <property type="component" value="Unassembled WGS sequence"/>
</dbReference>
<protein>
    <submittedName>
        <fullName evidence="2">Uncharacterized protein</fullName>
    </submittedName>
</protein>
<proteinExistence type="predicted"/>
<comment type="caution">
    <text evidence="2">The sequence shown here is derived from an EMBL/GenBank/DDBJ whole genome shotgun (WGS) entry which is preliminary data.</text>
</comment>
<evidence type="ECO:0000256" key="1">
    <source>
        <dbReference type="SAM" id="Phobius"/>
    </source>
</evidence>
<gene>
    <name evidence="2" type="ORF">VNO78_08323</name>
</gene>
<feature type="transmembrane region" description="Helical" evidence="1">
    <location>
        <begin position="45"/>
        <end position="68"/>
    </location>
</feature>
<keyword evidence="1" id="KW-0472">Membrane</keyword>
<dbReference type="EMBL" id="JAYMYS010000002">
    <property type="protein sequence ID" value="KAK7406693.1"/>
    <property type="molecule type" value="Genomic_DNA"/>
</dbReference>
<feature type="transmembrane region" description="Helical" evidence="1">
    <location>
        <begin position="12"/>
        <end position="33"/>
    </location>
</feature>
<keyword evidence="3" id="KW-1185">Reference proteome</keyword>
<evidence type="ECO:0000313" key="2">
    <source>
        <dbReference type="EMBL" id="KAK7406693.1"/>
    </source>
</evidence>